<sequence>MTPALLYALTGITVFGIGLYGFILHAHWLRKILALNVMGGGVFLLLIGLANRIPNPSPDPVPHAMVLTGIVVAVSATGLALALVRRLYAMTGQTSFTDPTPE</sequence>
<dbReference type="Gene3D" id="1.10.287.3510">
    <property type="match status" value="1"/>
</dbReference>
<evidence type="ECO:0008006" key="10">
    <source>
        <dbReference type="Google" id="ProtNLM"/>
    </source>
</evidence>
<dbReference type="Pfam" id="PF00420">
    <property type="entry name" value="Oxidored_q2"/>
    <property type="match status" value="1"/>
</dbReference>
<dbReference type="InterPro" id="IPR050601">
    <property type="entry name" value="CPA3_antiporter_subunitC"/>
</dbReference>
<evidence type="ECO:0000256" key="6">
    <source>
        <dbReference type="ARBA" id="ARBA00023136"/>
    </source>
</evidence>
<dbReference type="AlphaFoldDB" id="W4LIQ0"/>
<dbReference type="InterPro" id="IPR039428">
    <property type="entry name" value="NUOK/Mnh_C1-like"/>
</dbReference>
<protein>
    <recommendedName>
        <fullName evidence="10">NADH-ubiquinone oxidoreductase subunit 4L</fullName>
    </recommendedName>
</protein>
<dbReference type="EMBL" id="AZHW01000596">
    <property type="protein sequence ID" value="ETW97988.1"/>
    <property type="molecule type" value="Genomic_DNA"/>
</dbReference>
<evidence type="ECO:0000256" key="4">
    <source>
        <dbReference type="ARBA" id="ARBA00022692"/>
    </source>
</evidence>
<feature type="transmembrane region" description="Helical" evidence="7">
    <location>
        <begin position="65"/>
        <end position="84"/>
    </location>
</feature>
<keyword evidence="6 7" id="KW-0472">Membrane</keyword>
<evidence type="ECO:0000313" key="8">
    <source>
        <dbReference type="EMBL" id="ETW97988.1"/>
    </source>
</evidence>
<accession>W4LIQ0</accession>
<dbReference type="PANTHER" id="PTHR34583:SF2">
    <property type="entry name" value="ANTIPORTER SUBUNIT MNHC2-RELATED"/>
    <property type="match status" value="1"/>
</dbReference>
<proteinExistence type="inferred from homology"/>
<evidence type="ECO:0000256" key="2">
    <source>
        <dbReference type="ARBA" id="ARBA00010388"/>
    </source>
</evidence>
<evidence type="ECO:0000256" key="5">
    <source>
        <dbReference type="ARBA" id="ARBA00022989"/>
    </source>
</evidence>
<evidence type="ECO:0000313" key="9">
    <source>
        <dbReference type="Proteomes" id="UP000019141"/>
    </source>
</evidence>
<dbReference type="GO" id="GO:0005886">
    <property type="term" value="C:plasma membrane"/>
    <property type="evidence" value="ECO:0007669"/>
    <property type="project" value="UniProtKB-SubCell"/>
</dbReference>
<comment type="caution">
    <text evidence="8">The sequence shown here is derived from an EMBL/GenBank/DDBJ whole genome shotgun (WGS) entry which is preliminary data.</text>
</comment>
<feature type="transmembrane region" description="Helical" evidence="7">
    <location>
        <begin position="6"/>
        <end position="26"/>
    </location>
</feature>
<dbReference type="PANTHER" id="PTHR34583">
    <property type="entry name" value="ANTIPORTER SUBUNIT MNHC2-RELATED"/>
    <property type="match status" value="1"/>
</dbReference>
<keyword evidence="5 7" id="KW-1133">Transmembrane helix</keyword>
<keyword evidence="3" id="KW-1003">Cell membrane</keyword>
<organism evidence="8 9">
    <name type="scientific">Entotheonella factor</name>
    <dbReference type="NCBI Taxonomy" id="1429438"/>
    <lineage>
        <taxon>Bacteria</taxon>
        <taxon>Pseudomonadati</taxon>
        <taxon>Nitrospinota/Tectimicrobiota group</taxon>
        <taxon>Candidatus Tectimicrobiota</taxon>
        <taxon>Candidatus Entotheonellia</taxon>
        <taxon>Candidatus Entotheonellales</taxon>
        <taxon>Candidatus Entotheonellaceae</taxon>
        <taxon>Candidatus Entotheonella</taxon>
    </lineage>
</organism>
<dbReference type="Proteomes" id="UP000019141">
    <property type="component" value="Unassembled WGS sequence"/>
</dbReference>
<keyword evidence="9" id="KW-1185">Reference proteome</keyword>
<comment type="subcellular location">
    <subcellularLocation>
        <location evidence="1">Cell membrane</location>
        <topology evidence="1">Multi-pass membrane protein</topology>
    </subcellularLocation>
</comment>
<feature type="transmembrane region" description="Helical" evidence="7">
    <location>
        <begin position="33"/>
        <end position="53"/>
    </location>
</feature>
<evidence type="ECO:0000256" key="7">
    <source>
        <dbReference type="SAM" id="Phobius"/>
    </source>
</evidence>
<evidence type="ECO:0000256" key="1">
    <source>
        <dbReference type="ARBA" id="ARBA00004651"/>
    </source>
</evidence>
<keyword evidence="4 7" id="KW-0812">Transmembrane</keyword>
<comment type="similarity">
    <text evidence="2">Belongs to the CPA3 antiporters (TC 2.A.63) subunit C family.</text>
</comment>
<gene>
    <name evidence="8" type="ORF">ETSY1_20570</name>
</gene>
<dbReference type="HOGENOM" id="CLU_082058_4_0_7"/>
<name>W4LIQ0_ENTF1</name>
<reference evidence="8 9" key="1">
    <citation type="journal article" date="2014" name="Nature">
        <title>An environmental bacterial taxon with a large and distinct metabolic repertoire.</title>
        <authorList>
            <person name="Wilson M.C."/>
            <person name="Mori T."/>
            <person name="Ruckert C."/>
            <person name="Uria A.R."/>
            <person name="Helf M.J."/>
            <person name="Takada K."/>
            <person name="Gernert C."/>
            <person name="Steffens U.A."/>
            <person name="Heycke N."/>
            <person name="Schmitt S."/>
            <person name="Rinke C."/>
            <person name="Helfrich E.J."/>
            <person name="Brachmann A.O."/>
            <person name="Gurgui C."/>
            <person name="Wakimoto T."/>
            <person name="Kracht M."/>
            <person name="Crusemann M."/>
            <person name="Hentschel U."/>
            <person name="Abe I."/>
            <person name="Matsunaga S."/>
            <person name="Kalinowski J."/>
            <person name="Takeyama H."/>
            <person name="Piel J."/>
        </authorList>
    </citation>
    <scope>NUCLEOTIDE SEQUENCE [LARGE SCALE GENOMIC DNA]</scope>
    <source>
        <strain evidence="9">TSY1</strain>
    </source>
</reference>
<evidence type="ECO:0000256" key="3">
    <source>
        <dbReference type="ARBA" id="ARBA00022475"/>
    </source>
</evidence>